<dbReference type="EMBL" id="NIRI02000042">
    <property type="protein sequence ID" value="KAG5447488.1"/>
    <property type="molecule type" value="Genomic_DNA"/>
</dbReference>
<evidence type="ECO:0000259" key="2">
    <source>
        <dbReference type="PROSITE" id="PS50157"/>
    </source>
</evidence>
<proteinExistence type="predicted"/>
<dbReference type="InterPro" id="IPR013087">
    <property type="entry name" value="Znf_C2H2_type"/>
</dbReference>
<dbReference type="PROSITE" id="PS00028">
    <property type="entry name" value="ZINC_FINGER_C2H2_1"/>
    <property type="match status" value="1"/>
</dbReference>
<reference evidence="3 4" key="1">
    <citation type="journal article" date="2018" name="Biotechnol. Adv.">
        <title>Improved genomic resources and new bioinformatic workflow for the carcinogenic parasite Clonorchis sinensis: Biotechnological implications.</title>
        <authorList>
            <person name="Wang D."/>
            <person name="Korhonen P.K."/>
            <person name="Gasser R.B."/>
            <person name="Young N.D."/>
        </authorList>
    </citation>
    <scope>NUCLEOTIDE SEQUENCE [LARGE SCALE GENOMIC DNA]</scope>
    <source>
        <strain evidence="3">Cs-k2</strain>
    </source>
</reference>
<comment type="caution">
    <text evidence="3">The sequence shown here is derived from an EMBL/GenBank/DDBJ whole genome shotgun (WGS) entry which is preliminary data.</text>
</comment>
<accession>A0A8T1MEW9</accession>
<keyword evidence="4" id="KW-1185">Reference proteome</keyword>
<keyword evidence="1" id="KW-0862">Zinc</keyword>
<dbReference type="AlphaFoldDB" id="A0A8T1MEW9"/>
<reference evidence="3 4" key="2">
    <citation type="journal article" date="2021" name="Genomics">
        <title>High-quality reference genome for Clonorchis sinensis.</title>
        <authorList>
            <person name="Young N.D."/>
            <person name="Stroehlein A.J."/>
            <person name="Kinkar L."/>
            <person name="Wang T."/>
            <person name="Sohn W.M."/>
            <person name="Chang B.C.H."/>
            <person name="Kaur P."/>
            <person name="Weisz D."/>
            <person name="Dudchenko O."/>
            <person name="Aiden E.L."/>
            <person name="Korhonen P.K."/>
            <person name="Gasser R.B."/>
        </authorList>
    </citation>
    <scope>NUCLEOTIDE SEQUENCE [LARGE SCALE GENOMIC DNA]</scope>
    <source>
        <strain evidence="3">Cs-k2</strain>
    </source>
</reference>
<evidence type="ECO:0000313" key="3">
    <source>
        <dbReference type="EMBL" id="KAG5447488.1"/>
    </source>
</evidence>
<protein>
    <recommendedName>
        <fullName evidence="2">C2H2-type domain-containing protein</fullName>
    </recommendedName>
</protein>
<sequence>VQFPRQAMERCITVAGSSVSPNFPDIGAFQRLQTPANMSQSDYYLKEDGFLELLSRRMLKSSLSEIPQKLAEYSPTAITDFVLIGAHVVSRVRYVPIVANRKLVTHYRGHDNENVGTNVVAQWACANCSRLFPTKISLSQHHRHAHLTQHNAEKLDRVKYSGA</sequence>
<evidence type="ECO:0000256" key="1">
    <source>
        <dbReference type="PROSITE-ProRule" id="PRU00042"/>
    </source>
</evidence>
<dbReference type="GO" id="GO:0008270">
    <property type="term" value="F:zinc ion binding"/>
    <property type="evidence" value="ECO:0007669"/>
    <property type="project" value="UniProtKB-KW"/>
</dbReference>
<feature type="domain" description="C2H2-type" evidence="2">
    <location>
        <begin position="123"/>
        <end position="155"/>
    </location>
</feature>
<name>A0A8T1MEW9_CLOSI</name>
<keyword evidence="1" id="KW-0863">Zinc-finger</keyword>
<keyword evidence="1" id="KW-0479">Metal-binding</keyword>
<organism evidence="3 4">
    <name type="scientific">Clonorchis sinensis</name>
    <name type="common">Chinese liver fluke</name>
    <dbReference type="NCBI Taxonomy" id="79923"/>
    <lineage>
        <taxon>Eukaryota</taxon>
        <taxon>Metazoa</taxon>
        <taxon>Spiralia</taxon>
        <taxon>Lophotrochozoa</taxon>
        <taxon>Platyhelminthes</taxon>
        <taxon>Trematoda</taxon>
        <taxon>Digenea</taxon>
        <taxon>Opisthorchiida</taxon>
        <taxon>Opisthorchiata</taxon>
        <taxon>Opisthorchiidae</taxon>
        <taxon>Clonorchis</taxon>
    </lineage>
</organism>
<dbReference type="PROSITE" id="PS50157">
    <property type="entry name" value="ZINC_FINGER_C2H2_2"/>
    <property type="match status" value="1"/>
</dbReference>
<dbReference type="Proteomes" id="UP000286415">
    <property type="component" value="Unassembled WGS sequence"/>
</dbReference>
<gene>
    <name evidence="3" type="ORF">CSKR_107535</name>
</gene>
<feature type="non-terminal residue" evidence="3">
    <location>
        <position position="1"/>
    </location>
</feature>
<evidence type="ECO:0000313" key="4">
    <source>
        <dbReference type="Proteomes" id="UP000286415"/>
    </source>
</evidence>